<proteinExistence type="predicted"/>
<evidence type="ECO:0000313" key="1">
    <source>
        <dbReference type="EMBL" id="MFD2044511.1"/>
    </source>
</evidence>
<sequence>MGECAISNNIYKQLIQKGYKVTRIVGNNRYDTSVQVAEQISSNNQIFLTTGADSPDPLSIAPYAGKMQIPILLSNNSELPSEVL</sequence>
<gene>
    <name evidence="1" type="ORF">ACFSJF_09555</name>
</gene>
<name>A0ABW4VZK7_9BACI</name>
<dbReference type="RefSeq" id="WP_377556257.1">
    <property type="nucleotide sequence ID" value="NZ_JBHUHQ010000015.1"/>
</dbReference>
<organism evidence="1 2">
    <name type="scientific">Ornithinibacillus salinisoli</name>
    <dbReference type="NCBI Taxonomy" id="1848459"/>
    <lineage>
        <taxon>Bacteria</taxon>
        <taxon>Bacillati</taxon>
        <taxon>Bacillota</taxon>
        <taxon>Bacilli</taxon>
        <taxon>Bacillales</taxon>
        <taxon>Bacillaceae</taxon>
        <taxon>Ornithinibacillus</taxon>
    </lineage>
</organism>
<reference evidence="2" key="1">
    <citation type="journal article" date="2019" name="Int. J. Syst. Evol. Microbiol.">
        <title>The Global Catalogue of Microorganisms (GCM) 10K type strain sequencing project: providing services to taxonomists for standard genome sequencing and annotation.</title>
        <authorList>
            <consortium name="The Broad Institute Genomics Platform"/>
            <consortium name="The Broad Institute Genome Sequencing Center for Infectious Disease"/>
            <person name="Wu L."/>
            <person name="Ma J."/>
        </authorList>
    </citation>
    <scope>NUCLEOTIDE SEQUENCE [LARGE SCALE GENOMIC DNA]</scope>
    <source>
        <strain evidence="2">R28</strain>
    </source>
</reference>
<dbReference type="InterPro" id="IPR007253">
    <property type="entry name" value="Cell_wall-bd_2"/>
</dbReference>
<evidence type="ECO:0000313" key="2">
    <source>
        <dbReference type="Proteomes" id="UP001597383"/>
    </source>
</evidence>
<comment type="caution">
    <text evidence="1">The sequence shown here is derived from an EMBL/GenBank/DDBJ whole genome shotgun (WGS) entry which is preliminary data.</text>
</comment>
<keyword evidence="2" id="KW-1185">Reference proteome</keyword>
<dbReference type="Pfam" id="PF04122">
    <property type="entry name" value="CW_binding_2"/>
    <property type="match status" value="1"/>
</dbReference>
<protein>
    <submittedName>
        <fullName evidence="1">Cell wall-binding repeat-containing protein</fullName>
    </submittedName>
</protein>
<dbReference type="Proteomes" id="UP001597383">
    <property type="component" value="Unassembled WGS sequence"/>
</dbReference>
<dbReference type="EMBL" id="JBHUHQ010000015">
    <property type="protein sequence ID" value="MFD2044511.1"/>
    <property type="molecule type" value="Genomic_DNA"/>
</dbReference>
<dbReference type="Gene3D" id="3.40.50.12090">
    <property type="match status" value="1"/>
</dbReference>
<accession>A0ABW4VZK7</accession>